<evidence type="ECO:0000256" key="1">
    <source>
        <dbReference type="SAM" id="MobiDB-lite"/>
    </source>
</evidence>
<accession>A0A1C7MSB3</accession>
<dbReference type="Proteomes" id="UP000092993">
    <property type="component" value="Unassembled WGS sequence"/>
</dbReference>
<feature type="region of interest" description="Disordered" evidence="1">
    <location>
        <begin position="1"/>
        <end position="20"/>
    </location>
</feature>
<dbReference type="OrthoDB" id="2555959at2759"/>
<organism evidence="2 3">
    <name type="scientific">Grifola frondosa</name>
    <name type="common">Maitake</name>
    <name type="synonym">Polyporus frondosus</name>
    <dbReference type="NCBI Taxonomy" id="5627"/>
    <lineage>
        <taxon>Eukaryota</taxon>
        <taxon>Fungi</taxon>
        <taxon>Dikarya</taxon>
        <taxon>Basidiomycota</taxon>
        <taxon>Agaricomycotina</taxon>
        <taxon>Agaricomycetes</taxon>
        <taxon>Polyporales</taxon>
        <taxon>Grifolaceae</taxon>
        <taxon>Grifola</taxon>
    </lineage>
</organism>
<gene>
    <name evidence="2" type="ORF">A0H81_01569</name>
</gene>
<sequence length="84" mass="9331">MSQKPKVTPEPIPGPGTWRTRSVRNRSLWESYAVLPAKTRLRISLYVTAIAVVGIFVSDKLEDLLPIQPKEQAQAPQHANPSTP</sequence>
<keyword evidence="3" id="KW-1185">Reference proteome</keyword>
<name>A0A1C7MSB3_GRIFR</name>
<evidence type="ECO:0000313" key="2">
    <source>
        <dbReference type="EMBL" id="OBZ79266.1"/>
    </source>
</evidence>
<proteinExistence type="predicted"/>
<dbReference type="EMBL" id="LUGG01000001">
    <property type="protein sequence ID" value="OBZ79266.1"/>
    <property type="molecule type" value="Genomic_DNA"/>
</dbReference>
<evidence type="ECO:0000313" key="3">
    <source>
        <dbReference type="Proteomes" id="UP000092993"/>
    </source>
</evidence>
<reference evidence="2 3" key="1">
    <citation type="submission" date="2016-03" db="EMBL/GenBank/DDBJ databases">
        <title>Whole genome sequencing of Grifola frondosa 9006-11.</title>
        <authorList>
            <person name="Min B."/>
            <person name="Park H."/>
            <person name="Kim J.-G."/>
            <person name="Cho H."/>
            <person name="Oh Y.-L."/>
            <person name="Kong W.-S."/>
            <person name="Choi I.-G."/>
        </authorList>
    </citation>
    <scope>NUCLEOTIDE SEQUENCE [LARGE SCALE GENOMIC DNA]</scope>
    <source>
        <strain evidence="2 3">9006-11</strain>
    </source>
</reference>
<protein>
    <submittedName>
        <fullName evidence="2">Uncharacterized protein</fullName>
    </submittedName>
</protein>
<comment type="caution">
    <text evidence="2">The sequence shown here is derived from an EMBL/GenBank/DDBJ whole genome shotgun (WGS) entry which is preliminary data.</text>
</comment>
<dbReference type="AlphaFoldDB" id="A0A1C7MSB3"/>